<dbReference type="EMBL" id="JABWDY010033990">
    <property type="protein sequence ID" value="KAF5183029.1"/>
    <property type="molecule type" value="Genomic_DNA"/>
</dbReference>
<comment type="caution">
    <text evidence="1">The sequence shown here is derived from an EMBL/GenBank/DDBJ whole genome shotgun (WGS) entry which is preliminary data.</text>
</comment>
<name>A0A7J6VD38_THATH</name>
<dbReference type="Proteomes" id="UP000554482">
    <property type="component" value="Unassembled WGS sequence"/>
</dbReference>
<keyword evidence="2" id="KW-1185">Reference proteome</keyword>
<organism evidence="1 2">
    <name type="scientific">Thalictrum thalictroides</name>
    <name type="common">Rue-anemone</name>
    <name type="synonym">Anemone thalictroides</name>
    <dbReference type="NCBI Taxonomy" id="46969"/>
    <lineage>
        <taxon>Eukaryota</taxon>
        <taxon>Viridiplantae</taxon>
        <taxon>Streptophyta</taxon>
        <taxon>Embryophyta</taxon>
        <taxon>Tracheophyta</taxon>
        <taxon>Spermatophyta</taxon>
        <taxon>Magnoliopsida</taxon>
        <taxon>Ranunculales</taxon>
        <taxon>Ranunculaceae</taxon>
        <taxon>Thalictroideae</taxon>
        <taxon>Thalictrum</taxon>
    </lineage>
</organism>
<evidence type="ECO:0000313" key="2">
    <source>
        <dbReference type="Proteomes" id="UP000554482"/>
    </source>
</evidence>
<dbReference type="AlphaFoldDB" id="A0A7J6VD38"/>
<reference evidence="1 2" key="1">
    <citation type="submission" date="2020-06" db="EMBL/GenBank/DDBJ databases">
        <title>Transcriptomic and genomic resources for Thalictrum thalictroides and T. hernandezii: Facilitating candidate gene discovery in an emerging model plant lineage.</title>
        <authorList>
            <person name="Arias T."/>
            <person name="Riano-Pachon D.M."/>
            <person name="Di Stilio V.S."/>
        </authorList>
    </citation>
    <scope>NUCLEOTIDE SEQUENCE [LARGE SCALE GENOMIC DNA]</scope>
    <source>
        <strain evidence="2">cv. WT478/WT964</strain>
        <tissue evidence="1">Leaves</tissue>
    </source>
</reference>
<proteinExistence type="predicted"/>
<protein>
    <submittedName>
        <fullName evidence="1">Uncharacterized protein</fullName>
    </submittedName>
</protein>
<gene>
    <name evidence="1" type="ORF">FRX31_027384</name>
</gene>
<accession>A0A7J6VD38</accession>
<evidence type="ECO:0000313" key="1">
    <source>
        <dbReference type="EMBL" id="KAF5183029.1"/>
    </source>
</evidence>
<sequence>MDYYARSEGKEAISSFYKAVDLATMITAMRPDIDNIVDDEDIELVAGMFGFHRLFRLSYLVVSNLINESFFFGSLER</sequence>